<feature type="compositionally biased region" description="Basic and acidic residues" evidence="1">
    <location>
        <begin position="284"/>
        <end position="300"/>
    </location>
</feature>
<evidence type="ECO:0000313" key="3">
    <source>
        <dbReference type="Proteomes" id="UP001190700"/>
    </source>
</evidence>
<proteinExistence type="predicted"/>
<dbReference type="AlphaFoldDB" id="A0AAE0FMS2"/>
<comment type="caution">
    <text evidence="2">The sequence shown here is derived from an EMBL/GenBank/DDBJ whole genome shotgun (WGS) entry which is preliminary data.</text>
</comment>
<dbReference type="EMBL" id="LGRX02016045">
    <property type="protein sequence ID" value="KAK3262643.1"/>
    <property type="molecule type" value="Genomic_DNA"/>
</dbReference>
<feature type="region of interest" description="Disordered" evidence="1">
    <location>
        <begin position="211"/>
        <end position="237"/>
    </location>
</feature>
<accession>A0AAE0FMS2</accession>
<evidence type="ECO:0000313" key="2">
    <source>
        <dbReference type="EMBL" id="KAK3262643.1"/>
    </source>
</evidence>
<feature type="compositionally biased region" description="Basic residues" evidence="1">
    <location>
        <begin position="301"/>
        <end position="312"/>
    </location>
</feature>
<gene>
    <name evidence="2" type="ORF">CYMTET_28510</name>
</gene>
<dbReference type="Proteomes" id="UP001190700">
    <property type="component" value="Unassembled WGS sequence"/>
</dbReference>
<organism evidence="2 3">
    <name type="scientific">Cymbomonas tetramitiformis</name>
    <dbReference type="NCBI Taxonomy" id="36881"/>
    <lineage>
        <taxon>Eukaryota</taxon>
        <taxon>Viridiplantae</taxon>
        <taxon>Chlorophyta</taxon>
        <taxon>Pyramimonadophyceae</taxon>
        <taxon>Pyramimonadales</taxon>
        <taxon>Pyramimonadaceae</taxon>
        <taxon>Cymbomonas</taxon>
    </lineage>
</organism>
<reference evidence="2 3" key="1">
    <citation type="journal article" date="2015" name="Genome Biol. Evol.">
        <title>Comparative Genomics of a Bacterivorous Green Alga Reveals Evolutionary Causalities and Consequences of Phago-Mixotrophic Mode of Nutrition.</title>
        <authorList>
            <person name="Burns J.A."/>
            <person name="Paasch A."/>
            <person name="Narechania A."/>
            <person name="Kim E."/>
        </authorList>
    </citation>
    <scope>NUCLEOTIDE SEQUENCE [LARGE SCALE GENOMIC DNA]</scope>
    <source>
        <strain evidence="2 3">PLY_AMNH</strain>
    </source>
</reference>
<protein>
    <submittedName>
        <fullName evidence="2">Uncharacterized protein</fullName>
    </submittedName>
</protein>
<keyword evidence="3" id="KW-1185">Reference proteome</keyword>
<feature type="region of interest" description="Disordered" evidence="1">
    <location>
        <begin position="273"/>
        <end position="312"/>
    </location>
</feature>
<name>A0AAE0FMS2_9CHLO</name>
<evidence type="ECO:0000256" key="1">
    <source>
        <dbReference type="SAM" id="MobiDB-lite"/>
    </source>
</evidence>
<sequence length="312" mass="32284">MEKVALPENHSASTMLPPAEKTPQIARIASFQQTAPQQAILKPELTRSGEGASDDHAAVRAAALPMDEGTALLDLVSTTKMSLAEKVAARKAACHTPSAAPEVMRSRGGEGARDDDDGAAVRAAALPIEEGTALPDPVSTTKIGLVAARQAACHTPSAAPEVTRSRGGEGARDDDAAVRAAALPIEEGTAFPDPVSTTNMSLAEKVAGRKAACHTPSAAPEVTRSRGGEGARDDDDDAAVRAAALPMEEGTALPDPVSAPKISLAEQIAARQAACHTPSAPEVTRSRGGEAAHRDADAIRAHHRRSRSRRQR</sequence>